<dbReference type="RefSeq" id="WP_069522321.1">
    <property type="nucleotide sequence ID" value="NZ_FOFP01000001.1"/>
</dbReference>
<proteinExistence type="predicted"/>
<name>A0ABY1B2U6_9PSED</name>
<gene>
    <name evidence="1" type="ORF">SAMN05216600_101579</name>
</gene>
<evidence type="ECO:0000313" key="2">
    <source>
        <dbReference type="Proteomes" id="UP000198512"/>
    </source>
</evidence>
<organism evidence="1 2">
    <name type="scientific">Pseudomonas cuatrocienegasensis</name>
    <dbReference type="NCBI Taxonomy" id="543360"/>
    <lineage>
        <taxon>Bacteria</taxon>
        <taxon>Pseudomonadati</taxon>
        <taxon>Pseudomonadota</taxon>
        <taxon>Gammaproteobacteria</taxon>
        <taxon>Pseudomonadales</taxon>
        <taxon>Pseudomonadaceae</taxon>
        <taxon>Pseudomonas</taxon>
    </lineage>
</organism>
<keyword evidence="2" id="KW-1185">Reference proteome</keyword>
<dbReference type="EMBL" id="FOFP01000001">
    <property type="protein sequence ID" value="SEP77425.1"/>
    <property type="molecule type" value="Genomic_DNA"/>
</dbReference>
<dbReference type="Proteomes" id="UP000198512">
    <property type="component" value="Unassembled WGS sequence"/>
</dbReference>
<accession>A0ABY1B2U6</accession>
<evidence type="ECO:0008006" key="3">
    <source>
        <dbReference type="Google" id="ProtNLM"/>
    </source>
</evidence>
<reference evidence="1 2" key="1">
    <citation type="submission" date="2016-10" db="EMBL/GenBank/DDBJ databases">
        <authorList>
            <person name="Varghese N."/>
            <person name="Submissions S."/>
        </authorList>
    </citation>
    <scope>NUCLEOTIDE SEQUENCE [LARGE SCALE GENOMIC DNA]</scope>
    <source>
        <strain evidence="1 2">CIP 109853</strain>
    </source>
</reference>
<comment type="caution">
    <text evidence="1">The sequence shown here is derived from an EMBL/GenBank/DDBJ whole genome shotgun (WGS) entry which is preliminary data.</text>
</comment>
<evidence type="ECO:0000313" key="1">
    <source>
        <dbReference type="EMBL" id="SEP77425.1"/>
    </source>
</evidence>
<protein>
    <recommendedName>
        <fullName evidence="3">Immunity protein 49</fullName>
    </recommendedName>
</protein>
<sequence length="296" mass="32197">MIEQSCSAEQLAALKAILKDQSKLLTLSLYVTTQGTLMYEEEHLSCAIGAAKLRTSQNIAMCAGQSIQTVLKCSEWRGIPVRDLYPIARSAVESFINAAFLLAESDHVAERASRYVSYARWKHTNRSVGSGDFSLQLSAQDSDSNTVSPELPEFEGRGNGVWTKLDVPSRIRVVGQLAGSKAGSRLLAAYALIYSTSSEIIHGSPYGVDYFYQAYLPDEATVDDFSDATGKQLVDILCAVSHAIAGYLSAFFATQKMHKPYAAEQELFNRLLATDGVEPQSIVPIPSTSVKNGPKI</sequence>